<dbReference type="Pfam" id="PF08287">
    <property type="entry name" value="DASH_Spc19"/>
    <property type="match status" value="1"/>
</dbReference>
<sequence length="169" mass="19229">MADALEQSVLALESTLSVLKDSVESLKHANEPSTNLASTMLQTKRVFRLVPEYDVERSKLDLIEEVEPLVRTLGDKLRKSMGRMQRELDTLQQTYELNDLRLKKNINMEEDNDGLDNSDMGRDDGGGDADVSTDVVMMASSTNEELEELKRLKEKKKQLQEDLQTLKQK</sequence>
<dbReference type="GO" id="GO:0042729">
    <property type="term" value="C:DASH complex"/>
    <property type="evidence" value="ECO:0007669"/>
    <property type="project" value="InterPro"/>
</dbReference>
<evidence type="ECO:0000256" key="3">
    <source>
        <dbReference type="ARBA" id="ARBA00004629"/>
    </source>
</evidence>
<keyword evidence="9" id="KW-0498">Mitosis</keyword>
<protein>
    <recommendedName>
        <fullName evidence="5">DASH complex subunit SPC19</fullName>
    </recommendedName>
    <alternativeName>
        <fullName evidence="15">Outer kinetochore protein SPC19</fullName>
    </alternativeName>
</protein>
<keyword evidence="6" id="KW-0158">Chromosome</keyword>
<evidence type="ECO:0000256" key="4">
    <source>
        <dbReference type="ARBA" id="ARBA00008952"/>
    </source>
</evidence>
<evidence type="ECO:0000256" key="13">
    <source>
        <dbReference type="ARBA" id="ARBA00023242"/>
    </source>
</evidence>
<proteinExistence type="inferred from homology"/>
<comment type="subunit">
    <text evidence="16">Component of the DASH complex consisting of ASK1, DAD1, DAD2, DAD3, DAD4, DAM1, DUO1, HSK3, SPC19 and SPC34, with a stoichiometry of one copy of each subunit per complex. Multiple DASH complexes oligomerize to form a ring that encircles spindle microtubules and organizes the rod-like NDC80 complexes of the outer kinetochore. DASH complex oligomerization strengthens microtubule attachments. On cytoplasmic microtubules, DASH complexes appear to form patches instead of rings.</text>
</comment>
<evidence type="ECO:0000256" key="11">
    <source>
        <dbReference type="ARBA" id="ARBA00022838"/>
    </source>
</evidence>
<evidence type="ECO:0000256" key="7">
    <source>
        <dbReference type="ARBA" id="ARBA00022490"/>
    </source>
</evidence>
<organism evidence="18 19">
    <name type="scientific">Saccharomyces pastorianus</name>
    <name type="common">Lager yeast</name>
    <name type="synonym">Saccharomyces cerevisiae x Saccharomyces eubayanus</name>
    <dbReference type="NCBI Taxonomy" id="27292"/>
    <lineage>
        <taxon>Eukaryota</taxon>
        <taxon>Fungi</taxon>
        <taxon>Dikarya</taxon>
        <taxon>Ascomycota</taxon>
        <taxon>Saccharomycotina</taxon>
        <taxon>Saccharomycetes</taxon>
        <taxon>Saccharomycetales</taxon>
        <taxon>Saccharomycetaceae</taxon>
        <taxon>Saccharomyces</taxon>
    </lineage>
</organism>
<evidence type="ECO:0000256" key="8">
    <source>
        <dbReference type="ARBA" id="ARBA00022701"/>
    </source>
</evidence>
<name>A0A6C1E4S4_SACPS</name>
<keyword evidence="7" id="KW-0963">Cytoplasm</keyword>
<evidence type="ECO:0000256" key="5">
    <source>
        <dbReference type="ARBA" id="ARBA00016329"/>
    </source>
</evidence>
<comment type="similarity">
    <text evidence="4">Belongs to the DASH complex SPC19 family.</text>
</comment>
<keyword evidence="11" id="KW-0995">Kinetochore</keyword>
<evidence type="ECO:0000256" key="10">
    <source>
        <dbReference type="ARBA" id="ARBA00022829"/>
    </source>
</evidence>
<keyword evidence="19" id="KW-1185">Reference proteome</keyword>
<keyword evidence="9" id="KW-0131">Cell cycle</keyword>
<gene>
    <name evidence="18" type="primary">SPC19_2</name>
    <name evidence="18" type="ORF">GRS66_006000</name>
</gene>
<comment type="subcellular location">
    <subcellularLocation>
        <location evidence="3">Chromosome</location>
        <location evidence="3">Centromere</location>
        <location evidence="3">Kinetochore</location>
    </subcellularLocation>
    <subcellularLocation>
        <location evidence="2">Cytoplasm</location>
        <location evidence="2">Cytoskeleton</location>
        <location evidence="2">Spindle</location>
    </subcellularLocation>
    <subcellularLocation>
        <location evidence="1">Nucleus</location>
    </subcellularLocation>
</comment>
<evidence type="ECO:0000256" key="16">
    <source>
        <dbReference type="ARBA" id="ARBA00046633"/>
    </source>
</evidence>
<keyword evidence="12" id="KW-0206">Cytoskeleton</keyword>
<keyword evidence="9" id="KW-0132">Cell division</keyword>
<dbReference type="PANTHER" id="PTHR28262:SF1">
    <property type="entry name" value="DASH COMPLEX SUBUNIT SPC19"/>
    <property type="match status" value="1"/>
</dbReference>
<evidence type="ECO:0000256" key="12">
    <source>
        <dbReference type="ARBA" id="ARBA00023212"/>
    </source>
</evidence>
<evidence type="ECO:0000256" key="15">
    <source>
        <dbReference type="ARBA" id="ARBA00032583"/>
    </source>
</evidence>
<evidence type="ECO:0000313" key="18">
    <source>
        <dbReference type="EMBL" id="QID83534.1"/>
    </source>
</evidence>
<evidence type="ECO:0000256" key="2">
    <source>
        <dbReference type="ARBA" id="ARBA00004186"/>
    </source>
</evidence>
<dbReference type="GO" id="GO:0008608">
    <property type="term" value="P:attachment of spindle microtubules to kinetochore"/>
    <property type="evidence" value="ECO:0007669"/>
    <property type="project" value="InterPro"/>
</dbReference>
<keyword evidence="8" id="KW-0493">Microtubule</keyword>
<dbReference type="EMBL" id="CP048999">
    <property type="protein sequence ID" value="QID83534.1"/>
    <property type="molecule type" value="Genomic_DNA"/>
</dbReference>
<dbReference type="OrthoDB" id="3361333at2759"/>
<dbReference type="AlphaFoldDB" id="A0A6C1E4S4"/>
<dbReference type="InterPro" id="IPR013251">
    <property type="entry name" value="DASH_Spc19"/>
</dbReference>
<keyword evidence="13" id="KW-0539">Nucleus</keyword>
<evidence type="ECO:0000256" key="14">
    <source>
        <dbReference type="ARBA" id="ARBA00023328"/>
    </source>
</evidence>
<evidence type="ECO:0000313" key="19">
    <source>
        <dbReference type="Proteomes" id="UP000501346"/>
    </source>
</evidence>
<accession>A0A6C1E4S4</accession>
<dbReference type="GO" id="GO:0005876">
    <property type="term" value="C:spindle microtubule"/>
    <property type="evidence" value="ECO:0007669"/>
    <property type="project" value="InterPro"/>
</dbReference>
<keyword evidence="10" id="KW-0159">Chromosome partition</keyword>
<keyword evidence="14" id="KW-0137">Centromere</keyword>
<dbReference type="Proteomes" id="UP000501346">
    <property type="component" value="Chromosome SeII-SeIV"/>
</dbReference>
<evidence type="ECO:0000256" key="9">
    <source>
        <dbReference type="ARBA" id="ARBA00022776"/>
    </source>
</evidence>
<evidence type="ECO:0000256" key="6">
    <source>
        <dbReference type="ARBA" id="ARBA00022454"/>
    </source>
</evidence>
<dbReference type="PANTHER" id="PTHR28262">
    <property type="entry name" value="DASH COMPLEX SUBUNIT SPC19"/>
    <property type="match status" value="1"/>
</dbReference>
<evidence type="ECO:0000256" key="1">
    <source>
        <dbReference type="ARBA" id="ARBA00004123"/>
    </source>
</evidence>
<reference evidence="18 19" key="1">
    <citation type="journal article" date="2019" name="BMC Genomics">
        <title>Chromosome level assembly and comparative genome analysis confirm lager-brewing yeasts originated from a single hybridization.</title>
        <authorList>
            <person name="Salazar A.N."/>
            <person name="Gorter de Vries A.R."/>
            <person name="van den Broek M."/>
            <person name="Brouwers N."/>
            <person name="de la Torre Cortes P."/>
            <person name="Kuijpers N.G.A."/>
            <person name="Daran J.G."/>
            <person name="Abeel T."/>
        </authorList>
    </citation>
    <scope>NUCLEOTIDE SEQUENCE [LARGE SCALE GENOMIC DNA]</scope>
    <source>
        <strain evidence="18 19">CBS 1483</strain>
    </source>
</reference>
<feature type="region of interest" description="Disordered" evidence="17">
    <location>
        <begin position="108"/>
        <end position="148"/>
    </location>
</feature>
<evidence type="ECO:0000256" key="17">
    <source>
        <dbReference type="SAM" id="MobiDB-lite"/>
    </source>
</evidence>